<protein>
    <recommendedName>
        <fullName evidence="5">MMS19 nucleotide excision repair protein</fullName>
    </recommendedName>
</protein>
<proteinExistence type="inferred from homology"/>
<dbReference type="InterPro" id="IPR011989">
    <property type="entry name" value="ARM-like"/>
</dbReference>
<comment type="similarity">
    <text evidence="2 5">Belongs to the MET18/MMS19 family.</text>
</comment>
<evidence type="ECO:0000259" key="6">
    <source>
        <dbReference type="Pfam" id="PF12460"/>
    </source>
</evidence>
<dbReference type="InterPro" id="IPR024687">
    <property type="entry name" value="MMS19_C"/>
</dbReference>
<evidence type="ECO:0000256" key="1">
    <source>
        <dbReference type="ARBA" id="ARBA00004123"/>
    </source>
</evidence>
<feature type="domain" description="MMS19 C-terminal" evidence="6">
    <location>
        <begin position="603"/>
        <end position="997"/>
    </location>
</feature>
<name>A0A9P7VAD9_9ASCO</name>
<dbReference type="AlphaFoldDB" id="A0A9P7VAD9"/>
<dbReference type="SUPFAM" id="SSF48371">
    <property type="entry name" value="ARM repeat"/>
    <property type="match status" value="1"/>
</dbReference>
<accession>A0A9P7VAD9</accession>
<dbReference type="GO" id="GO:0006281">
    <property type="term" value="P:DNA repair"/>
    <property type="evidence" value="ECO:0007669"/>
    <property type="project" value="UniProtKB-UniRule"/>
</dbReference>
<organism evidence="8 9">
    <name type="scientific">Scheffersomyces spartinae</name>
    <dbReference type="NCBI Taxonomy" id="45513"/>
    <lineage>
        <taxon>Eukaryota</taxon>
        <taxon>Fungi</taxon>
        <taxon>Dikarya</taxon>
        <taxon>Ascomycota</taxon>
        <taxon>Saccharomycotina</taxon>
        <taxon>Pichiomycetes</taxon>
        <taxon>Debaryomycetaceae</taxon>
        <taxon>Scheffersomyces</taxon>
    </lineage>
</organism>
<comment type="function">
    <text evidence="5">Key component of the cytosolic iron-sulfur protein assembly (CIA) complex, a multiprotein complex that mediates the incorporation of iron-sulfur cluster into apoproteins specifically involved in DNA metabolism and genomic integrity. In the CIA complex, MMS19 acts as an adapter between early-acting CIA components and a subset of cellular target iron-sulfur proteins.</text>
</comment>
<dbReference type="RefSeq" id="XP_043049861.1">
    <property type="nucleotide sequence ID" value="XM_043195195.1"/>
</dbReference>
<keyword evidence="4 5" id="KW-0539">Nucleus</keyword>
<dbReference type="InterPro" id="IPR016024">
    <property type="entry name" value="ARM-type_fold"/>
</dbReference>
<dbReference type="GO" id="GO:0051604">
    <property type="term" value="P:protein maturation"/>
    <property type="evidence" value="ECO:0007669"/>
    <property type="project" value="UniProtKB-UniRule"/>
</dbReference>
<feature type="domain" description="MMS19 N-terminal" evidence="7">
    <location>
        <begin position="52"/>
        <end position="321"/>
    </location>
</feature>
<dbReference type="OrthoDB" id="342900at2759"/>
<dbReference type="InterPro" id="IPR029240">
    <property type="entry name" value="MMS19_N"/>
</dbReference>
<comment type="caution">
    <text evidence="8">The sequence shown here is derived from an EMBL/GenBank/DDBJ whole genome shotgun (WGS) entry which is preliminary data.</text>
</comment>
<dbReference type="InterPro" id="IPR039920">
    <property type="entry name" value="MMS19"/>
</dbReference>
<dbReference type="PANTHER" id="PTHR12891:SF0">
    <property type="entry name" value="MMS19 NUCLEOTIDE EXCISION REPAIR PROTEIN HOMOLOG"/>
    <property type="match status" value="1"/>
</dbReference>
<gene>
    <name evidence="8" type="ORF">KQ657_004526</name>
</gene>
<evidence type="ECO:0000256" key="5">
    <source>
        <dbReference type="RuleBase" id="RU367072"/>
    </source>
</evidence>
<evidence type="ECO:0000313" key="9">
    <source>
        <dbReference type="Proteomes" id="UP000790833"/>
    </source>
</evidence>
<evidence type="ECO:0000256" key="4">
    <source>
        <dbReference type="ARBA" id="ARBA00023242"/>
    </source>
</evidence>
<dbReference type="PANTHER" id="PTHR12891">
    <property type="entry name" value="DNA REPAIR/TRANSCRIPTION PROTEIN MET18/MMS19"/>
    <property type="match status" value="1"/>
</dbReference>
<keyword evidence="3" id="KW-0677">Repeat</keyword>
<reference evidence="8" key="1">
    <citation type="submission" date="2021-03" db="EMBL/GenBank/DDBJ databases">
        <authorList>
            <person name="Palmer J.M."/>
        </authorList>
    </citation>
    <scope>NUCLEOTIDE SEQUENCE</scope>
    <source>
        <strain evidence="8">ARV_011</strain>
    </source>
</reference>
<dbReference type="GO" id="GO:0005634">
    <property type="term" value="C:nucleus"/>
    <property type="evidence" value="ECO:0007669"/>
    <property type="project" value="UniProtKB-SubCell"/>
</dbReference>
<dbReference type="Pfam" id="PF14500">
    <property type="entry name" value="MMS19_N"/>
    <property type="match status" value="1"/>
</dbReference>
<dbReference type="Gene3D" id="1.25.10.10">
    <property type="entry name" value="Leucine-rich Repeat Variant"/>
    <property type="match status" value="2"/>
</dbReference>
<evidence type="ECO:0000259" key="7">
    <source>
        <dbReference type="Pfam" id="PF14500"/>
    </source>
</evidence>
<evidence type="ECO:0000256" key="2">
    <source>
        <dbReference type="ARBA" id="ARBA00009340"/>
    </source>
</evidence>
<dbReference type="GeneID" id="66117900"/>
<dbReference type="GO" id="GO:0016226">
    <property type="term" value="P:iron-sulfur cluster assembly"/>
    <property type="evidence" value="ECO:0007669"/>
    <property type="project" value="UniProtKB-UniRule"/>
</dbReference>
<keyword evidence="5" id="KW-0234">DNA repair</keyword>
<evidence type="ECO:0000256" key="3">
    <source>
        <dbReference type="ARBA" id="ARBA00022737"/>
    </source>
</evidence>
<dbReference type="Proteomes" id="UP000790833">
    <property type="component" value="Unassembled WGS sequence"/>
</dbReference>
<sequence length="1045" mass="120039">MSEPLEVHDPATLIHQFIALTTIEDGSNTANEFTLILGELITEGKMSLLEFIQLLGPTLTSDKDSVRSKAVHCLSSTLTNLEPNTATITMKDVNVLIDFLLSKFDDNPSLQYCLRLIDSLIVSKNFKPSANDNLQKILQRLNKQYYTPRSHLAKVRYYAFKVLQSLLLNHKDYITINHYQLFTETFIHVATGEKDPRNLLISFQLNSMINKSFSQLDPTLVEQLFDVCFCYFPITFTPPPNDPYGITSEQLKTGLRNAIASQSLYAKDLFPSLFEKLTSTNPTIRNDVLITLLECIESYSQETIVQYWLSIWNAVKFEILHNEVTTQLKPNEDYLIPPNYITQYGDDSEEKTLLLVLDLFTKILDKFEDNYDALKSYLDIVITELTPKLKGLKEKSYKHSIIILSVLASCNESSFLTISKFLFSTDIWGKYIDNETITTIEHQNEPLNTSKQRDLIDSFGYMFIAYDILASNTNLDDSFTQTNSLFTHKDHLLIFMGQLLQSSSLLEKTLKCKLIQQLTKLIRLPEYLNPREDLLVITYFNDNLISTIDQEKTSWDTDIVLREIVLNMKKLSNNDVIISMFIEQCLPNILNHLTADFPSYPKILNLLSELVFNYRMLETLSIRLLGRLTDASTFAGESQFGKLIIDTLVKLIINSPESILKVNFESWYKNFIPRFLTSIVNHNIDSMDYGTIEACGEFLGLVIRLTHKLKHQFIINDYMTRYHGTSFESMNKAIIISNRVLSNIDKSVDYSPDYTSIIGLLQQRNGDEYLRLSYLQTLAIIMNKFTKGIDEEYLEELYGNLTLIKQVELFAWVIKGLVMKLDPLGVKFLLKLVTKLKEESSPVAKAFNIIYIDLPNFIPFHFPNYSNGSGPINDVRNLNVKPLYKQFTFEQILPELIEGYTSTRNTTYLVALSLVLNNLPSSIYQPHLKQILPLIMNSLVLNSPMLIKASLMTLEMIIAEDSLVMDQLDTIVPRLLSLSLSGSAETRTLSLKCIYNLFNGFQPREKLFKYKQQTLTQLIPVLDDRKRHIRKIACDIRQELYEMDV</sequence>
<keyword evidence="9" id="KW-1185">Reference proteome</keyword>
<dbReference type="Pfam" id="PF12460">
    <property type="entry name" value="MMS19_C"/>
    <property type="match status" value="1"/>
</dbReference>
<dbReference type="GO" id="GO:0097361">
    <property type="term" value="C:cytosolic [4Fe-4S] assembly targeting complex"/>
    <property type="evidence" value="ECO:0007669"/>
    <property type="project" value="UniProtKB-UniRule"/>
</dbReference>
<evidence type="ECO:0000313" key="8">
    <source>
        <dbReference type="EMBL" id="KAG7194314.1"/>
    </source>
</evidence>
<keyword evidence="5" id="KW-0227">DNA damage</keyword>
<comment type="subcellular location">
    <subcellularLocation>
        <location evidence="1 5">Nucleus</location>
    </subcellularLocation>
</comment>
<dbReference type="EMBL" id="JAHMUF010000007">
    <property type="protein sequence ID" value="KAG7194314.1"/>
    <property type="molecule type" value="Genomic_DNA"/>
</dbReference>